<reference evidence="2 3" key="1">
    <citation type="submission" date="2014-02" db="EMBL/GenBank/DDBJ databases">
        <title>Single nucleus genome sequencing reveals high similarity among nuclei of an endomycorrhizal fungus.</title>
        <authorList>
            <person name="Lin K."/>
            <person name="Geurts R."/>
            <person name="Zhang Z."/>
            <person name="Limpens E."/>
            <person name="Saunders D.G."/>
            <person name="Mu D."/>
            <person name="Pang E."/>
            <person name="Cao H."/>
            <person name="Cha H."/>
            <person name="Lin T."/>
            <person name="Zhou Q."/>
            <person name="Shang Y."/>
            <person name="Li Y."/>
            <person name="Ivanov S."/>
            <person name="Sharma T."/>
            <person name="Velzen R.V."/>
            <person name="Ruijter N.D."/>
            <person name="Aanen D.K."/>
            <person name="Win J."/>
            <person name="Kamoun S."/>
            <person name="Bisseling T."/>
            <person name="Huang S."/>
        </authorList>
    </citation>
    <scope>NUCLEOTIDE SEQUENCE [LARGE SCALE GENOMIC DNA]</scope>
    <source>
        <strain evidence="3">DAOM197198w</strain>
    </source>
</reference>
<evidence type="ECO:0000313" key="3">
    <source>
        <dbReference type="Proteomes" id="UP000022910"/>
    </source>
</evidence>
<evidence type="ECO:0000313" key="2">
    <source>
        <dbReference type="EMBL" id="EXX60605.1"/>
    </source>
</evidence>
<keyword evidence="3" id="KW-1185">Reference proteome</keyword>
<dbReference type="HOGENOM" id="CLU_1210368_0_0_1"/>
<dbReference type="InterPro" id="IPR007021">
    <property type="entry name" value="DUF659"/>
</dbReference>
<protein>
    <recommendedName>
        <fullName evidence="1">DUF659 domain-containing protein</fullName>
    </recommendedName>
</protein>
<feature type="domain" description="DUF659" evidence="1">
    <location>
        <begin position="36"/>
        <end position="170"/>
    </location>
</feature>
<comment type="caution">
    <text evidence="2">The sequence shown here is derived from an EMBL/GenBank/DDBJ whole genome shotgun (WGS) entry which is preliminary data.</text>
</comment>
<evidence type="ECO:0000259" key="1">
    <source>
        <dbReference type="Pfam" id="PF04937"/>
    </source>
</evidence>
<sequence>MLLRLVVSNETIAIFQFLAPGVILSKRKAITKYSETLQKNIIKISKSDQDGVTATFDGWTNVKQEHIWGVVFLTTSGQPLIWGAYDISAERSKTEDVIRHIEKLMTDANEGHINIKAFISDLAGEYAAAWRQLRRKYPSKIFLPYMAHQMNLIFGEIFKESELHQRISKEVIRIVRFFHNSTFFTDEQKRKLVIMVILGHSPTLCTLGYRTTLKIRDHTHDAYVTDFCA</sequence>
<dbReference type="OrthoDB" id="2434861at2759"/>
<dbReference type="Pfam" id="PF04937">
    <property type="entry name" value="DUF659"/>
    <property type="match status" value="1"/>
</dbReference>
<gene>
    <name evidence="2" type="ORF">RirG_178430</name>
</gene>
<accession>A0A015J1L2</accession>
<dbReference type="InterPro" id="IPR012337">
    <property type="entry name" value="RNaseH-like_sf"/>
</dbReference>
<name>A0A015J1L2_RHIIW</name>
<dbReference type="AlphaFoldDB" id="A0A015J1L2"/>
<dbReference type="Proteomes" id="UP000022910">
    <property type="component" value="Unassembled WGS sequence"/>
</dbReference>
<dbReference type="SUPFAM" id="SSF53098">
    <property type="entry name" value="Ribonuclease H-like"/>
    <property type="match status" value="1"/>
</dbReference>
<organism evidence="2 3">
    <name type="scientific">Rhizophagus irregularis (strain DAOM 197198w)</name>
    <name type="common">Glomus intraradices</name>
    <dbReference type="NCBI Taxonomy" id="1432141"/>
    <lineage>
        <taxon>Eukaryota</taxon>
        <taxon>Fungi</taxon>
        <taxon>Fungi incertae sedis</taxon>
        <taxon>Mucoromycota</taxon>
        <taxon>Glomeromycotina</taxon>
        <taxon>Glomeromycetes</taxon>
        <taxon>Glomerales</taxon>
        <taxon>Glomeraceae</taxon>
        <taxon>Rhizophagus</taxon>
    </lineage>
</organism>
<dbReference type="EMBL" id="JEMT01025884">
    <property type="protein sequence ID" value="EXX60605.1"/>
    <property type="molecule type" value="Genomic_DNA"/>
</dbReference>
<proteinExistence type="predicted"/>